<evidence type="ECO:0000313" key="4">
    <source>
        <dbReference type="Proteomes" id="UP000529861"/>
    </source>
</evidence>
<keyword evidence="2" id="KW-0678">Repressor</keyword>
<evidence type="ECO:0000256" key="1">
    <source>
        <dbReference type="ARBA" id="ARBA00010574"/>
    </source>
</evidence>
<dbReference type="HAMAP" id="MF_01477">
    <property type="entry name" value="Iojap_RsfS"/>
    <property type="match status" value="1"/>
</dbReference>
<dbReference type="Proteomes" id="UP000529861">
    <property type="component" value="Unassembled WGS sequence"/>
</dbReference>
<reference evidence="3 4" key="1">
    <citation type="submission" date="2020-04" db="EMBL/GenBank/DDBJ databases">
        <title>Draft genome sequence of Caldanaerobacter sunterraneus. strain 1523vc isolated from Griffin hot spring, Kamchatka, Russia.</title>
        <authorList>
            <person name="Toshchakov S.V."/>
            <person name="Podosokorskaya O.A."/>
            <person name="Kublanov I.V."/>
            <person name="Korzhenkov A."/>
            <person name="Patrushev M.V."/>
        </authorList>
    </citation>
    <scope>NUCLEOTIDE SEQUENCE [LARGE SCALE GENOMIC DNA]</scope>
    <source>
        <strain evidence="3 4">1523vc</strain>
    </source>
</reference>
<comment type="similarity">
    <text evidence="1 2">Belongs to the Iojap/RsfS family.</text>
</comment>
<dbReference type="GO" id="GO:0043023">
    <property type="term" value="F:ribosomal large subunit binding"/>
    <property type="evidence" value="ECO:0007669"/>
    <property type="project" value="TreeGrafter"/>
</dbReference>
<comment type="subunit">
    <text evidence="2">Interacts with ribosomal protein uL14 (rplN).</text>
</comment>
<dbReference type="GO" id="GO:0017148">
    <property type="term" value="P:negative regulation of translation"/>
    <property type="evidence" value="ECO:0007669"/>
    <property type="project" value="UniProtKB-UniRule"/>
</dbReference>
<gene>
    <name evidence="2 3" type="primary">rsfS</name>
    <name evidence="3" type="ORF">HKI81_09330</name>
</gene>
<dbReference type="AlphaFoldDB" id="A0A7Y2L7U6"/>
<keyword evidence="2" id="KW-0963">Cytoplasm</keyword>
<dbReference type="RefSeq" id="WP_011025297.1">
    <property type="nucleotide sequence ID" value="NZ_JABEQB010000027.1"/>
</dbReference>
<proteinExistence type="inferred from homology"/>
<dbReference type="GO" id="GO:0090071">
    <property type="term" value="P:negative regulation of ribosome biogenesis"/>
    <property type="evidence" value="ECO:0007669"/>
    <property type="project" value="UniProtKB-UniRule"/>
</dbReference>
<evidence type="ECO:0000256" key="2">
    <source>
        <dbReference type="HAMAP-Rule" id="MF_01477"/>
    </source>
</evidence>
<dbReference type="Pfam" id="PF02410">
    <property type="entry name" value="RsfS"/>
    <property type="match status" value="1"/>
</dbReference>
<dbReference type="GO" id="GO:0042256">
    <property type="term" value="P:cytosolic ribosome assembly"/>
    <property type="evidence" value="ECO:0007669"/>
    <property type="project" value="UniProtKB-UniRule"/>
</dbReference>
<sequence length="117" mass="13619">MIEAKEKVYKICRVLDEKKAFDVKILYIGELTTIADYFIIATGTSSTHVQALADEVEKKLGEEGIFVDHVEKDFASEWILMDYEDVVVHIFQQEAREFYSLERLWADAKEIVLDNRL</sequence>
<dbReference type="EMBL" id="JABEQB010000027">
    <property type="protein sequence ID" value="NNG67409.1"/>
    <property type="molecule type" value="Genomic_DNA"/>
</dbReference>
<comment type="subcellular location">
    <subcellularLocation>
        <location evidence="2">Cytoplasm</location>
    </subcellularLocation>
</comment>
<dbReference type="OMA" id="YNLEAFW"/>
<organism evidence="3 4">
    <name type="scientific">Caldanaerobacter subterraneus</name>
    <dbReference type="NCBI Taxonomy" id="911092"/>
    <lineage>
        <taxon>Bacteria</taxon>
        <taxon>Bacillati</taxon>
        <taxon>Bacillota</taxon>
        <taxon>Clostridia</taxon>
        <taxon>Thermoanaerobacterales</taxon>
        <taxon>Thermoanaerobacteraceae</taxon>
        <taxon>Caldanaerobacter</taxon>
    </lineage>
</organism>
<dbReference type="InterPro" id="IPR043519">
    <property type="entry name" value="NT_sf"/>
</dbReference>
<comment type="caution">
    <text evidence="3">The sequence shown here is derived from an EMBL/GenBank/DDBJ whole genome shotgun (WGS) entry which is preliminary data.</text>
</comment>
<evidence type="ECO:0000313" key="3">
    <source>
        <dbReference type="EMBL" id="NNG67409.1"/>
    </source>
</evidence>
<dbReference type="Gene3D" id="3.30.460.10">
    <property type="entry name" value="Beta Polymerase, domain 2"/>
    <property type="match status" value="1"/>
</dbReference>
<protein>
    <recommendedName>
        <fullName evidence="2">Ribosomal silencing factor RsfS</fullName>
    </recommendedName>
</protein>
<name>A0A7Y2L7U6_9THEO</name>
<accession>A0A7Y2L7U6</accession>
<dbReference type="NCBIfam" id="TIGR00090">
    <property type="entry name" value="rsfS_iojap_ybeB"/>
    <property type="match status" value="1"/>
</dbReference>
<keyword evidence="2" id="KW-0810">Translation regulation</keyword>
<dbReference type="PANTHER" id="PTHR21043:SF0">
    <property type="entry name" value="MITOCHONDRIAL ASSEMBLY OF RIBOSOMAL LARGE SUBUNIT PROTEIN 1"/>
    <property type="match status" value="1"/>
</dbReference>
<dbReference type="GO" id="GO:0005737">
    <property type="term" value="C:cytoplasm"/>
    <property type="evidence" value="ECO:0007669"/>
    <property type="project" value="UniProtKB-SubCell"/>
</dbReference>
<dbReference type="InterPro" id="IPR004394">
    <property type="entry name" value="Iojap/RsfS/C7orf30"/>
</dbReference>
<comment type="function">
    <text evidence="2">Functions as a ribosomal silencing factor. Interacts with ribosomal protein uL14 (rplN), blocking formation of intersubunit bridge B8. Prevents association of the 30S and 50S ribosomal subunits and the formation of functional ribosomes, thus repressing translation.</text>
</comment>
<dbReference type="SUPFAM" id="SSF81301">
    <property type="entry name" value="Nucleotidyltransferase"/>
    <property type="match status" value="1"/>
</dbReference>
<dbReference type="PANTHER" id="PTHR21043">
    <property type="entry name" value="IOJAP SUPERFAMILY ORTHOLOG"/>
    <property type="match status" value="1"/>
</dbReference>